<dbReference type="GO" id="GO:0000978">
    <property type="term" value="F:RNA polymerase II cis-regulatory region sequence-specific DNA binding"/>
    <property type="evidence" value="ECO:0007669"/>
    <property type="project" value="TreeGrafter"/>
</dbReference>
<feature type="compositionally biased region" description="Basic and acidic residues" evidence="6">
    <location>
        <begin position="367"/>
        <end position="393"/>
    </location>
</feature>
<keyword evidence="8" id="KW-1185">Reference proteome</keyword>
<dbReference type="Pfam" id="PF02257">
    <property type="entry name" value="RFX_DNA_binding"/>
    <property type="match status" value="1"/>
</dbReference>
<feature type="domain" description="RFX-type winged-helix" evidence="7">
    <location>
        <begin position="278"/>
        <end position="353"/>
    </location>
</feature>
<dbReference type="OrthoDB" id="10056949at2759"/>
<evidence type="ECO:0000256" key="1">
    <source>
        <dbReference type="ARBA" id="ARBA00004123"/>
    </source>
</evidence>
<keyword evidence="4" id="KW-0804">Transcription</keyword>
<reference evidence="9" key="1">
    <citation type="submission" date="2025-08" db="UniProtKB">
        <authorList>
            <consortium name="RefSeq"/>
        </authorList>
    </citation>
    <scope>IDENTIFICATION</scope>
    <source>
        <tissue evidence="9">Whole larval tissue</tissue>
    </source>
</reference>
<dbReference type="GeneID" id="118280552"/>
<dbReference type="RefSeq" id="XP_050557420.1">
    <property type="nucleotide sequence ID" value="XM_050701463.1"/>
</dbReference>
<gene>
    <name evidence="9" type="primary">LOC118280552</name>
</gene>
<accession>A0A9R0F355</accession>
<comment type="subcellular location">
    <subcellularLocation>
        <location evidence="1">Nucleus</location>
    </subcellularLocation>
</comment>
<keyword evidence="2" id="KW-0805">Transcription regulation</keyword>
<feature type="compositionally biased region" description="Acidic residues" evidence="6">
    <location>
        <begin position="737"/>
        <end position="756"/>
    </location>
</feature>
<dbReference type="InterPro" id="IPR003150">
    <property type="entry name" value="DNA-bd_RFX"/>
</dbReference>
<protein>
    <submittedName>
        <fullName evidence="9">DNA-binding protein RFX2</fullName>
    </submittedName>
</protein>
<dbReference type="InterPro" id="IPR039779">
    <property type="entry name" value="RFX-like"/>
</dbReference>
<dbReference type="Proteomes" id="UP000829999">
    <property type="component" value="Chromosome 20"/>
</dbReference>
<dbReference type="CTD" id="41266"/>
<feature type="region of interest" description="Disordered" evidence="6">
    <location>
        <begin position="720"/>
        <end position="767"/>
    </location>
</feature>
<evidence type="ECO:0000256" key="5">
    <source>
        <dbReference type="ARBA" id="ARBA00023242"/>
    </source>
</evidence>
<dbReference type="PANTHER" id="PTHR12619">
    <property type="entry name" value="RFX TRANSCRIPTION FACTOR FAMILY"/>
    <property type="match status" value="1"/>
</dbReference>
<evidence type="ECO:0000256" key="6">
    <source>
        <dbReference type="SAM" id="MobiDB-lite"/>
    </source>
</evidence>
<dbReference type="AlphaFoldDB" id="A0A9R0F355"/>
<dbReference type="GO" id="GO:0005634">
    <property type="term" value="C:nucleus"/>
    <property type="evidence" value="ECO:0007669"/>
    <property type="project" value="UniProtKB-SubCell"/>
</dbReference>
<dbReference type="InterPro" id="IPR057321">
    <property type="entry name" value="RFX1-4/6/8-like_BCD"/>
</dbReference>
<feature type="region of interest" description="Disordered" evidence="6">
    <location>
        <begin position="365"/>
        <end position="423"/>
    </location>
</feature>
<dbReference type="InterPro" id="IPR036388">
    <property type="entry name" value="WH-like_DNA-bd_sf"/>
</dbReference>
<name>A0A9R0F355_SPOFR</name>
<evidence type="ECO:0000259" key="7">
    <source>
        <dbReference type="PROSITE" id="PS51526"/>
    </source>
</evidence>
<dbReference type="Gene3D" id="1.10.10.10">
    <property type="entry name" value="Winged helix-like DNA-binding domain superfamily/Winged helix DNA-binding domain"/>
    <property type="match status" value="1"/>
</dbReference>
<proteinExistence type="predicted"/>
<dbReference type="FunFam" id="1.10.10.10:FF:000017">
    <property type="entry name" value="transcription factor RFX3 isoform X1"/>
    <property type="match status" value="1"/>
</dbReference>
<evidence type="ECO:0000256" key="3">
    <source>
        <dbReference type="ARBA" id="ARBA00023125"/>
    </source>
</evidence>
<keyword evidence="3 9" id="KW-0238">DNA-binding</keyword>
<evidence type="ECO:0000313" key="9">
    <source>
        <dbReference type="RefSeq" id="XP_050557420.1"/>
    </source>
</evidence>
<organism evidence="8 9">
    <name type="scientific">Spodoptera frugiperda</name>
    <name type="common">Fall armyworm</name>
    <dbReference type="NCBI Taxonomy" id="7108"/>
    <lineage>
        <taxon>Eukaryota</taxon>
        <taxon>Metazoa</taxon>
        <taxon>Ecdysozoa</taxon>
        <taxon>Arthropoda</taxon>
        <taxon>Hexapoda</taxon>
        <taxon>Insecta</taxon>
        <taxon>Pterygota</taxon>
        <taxon>Neoptera</taxon>
        <taxon>Endopterygota</taxon>
        <taxon>Lepidoptera</taxon>
        <taxon>Glossata</taxon>
        <taxon>Ditrysia</taxon>
        <taxon>Noctuoidea</taxon>
        <taxon>Noctuidae</taxon>
        <taxon>Amphipyrinae</taxon>
        <taxon>Spodoptera</taxon>
    </lineage>
</organism>
<sequence>MSEMGFENVFYLENFECAGDEVLVESSPPASPDMAARLAAPTRYLRKCLSFNFLFDYTTRLPVLRHNTETSCCLNHKKYEIPSRSLYLSFYYGGGAGGGASPSSVRDLIVIPEIADSMHLQHAMQQVSSTVVEVNGDSSGHSSPTTDGQHTYITVSSELQGAWNQPHFLVKKEDHSDQESEGGNGVNYHVQYVTEPQEIYTQGHPHMDPLRTYPVYGVTTVANGTSAEGTSADNGWGGASSAEYTAYGVVVAGDEAEAPASPATPGGAPQPPRMPPATVQWLLDHYETADGVSLPRSTLYAHYLRHCATHRLEPVNAASFGKLIRSVFLGLRTRRLGTRGNSKYHYYGIRAKPGVEQQPIEPQDEISDQHDNVDDKTDVLDHQEGRSRDRSRDSSSSPGHVHRQYMGTVSPPDPPPLNIHPLPEDVSPDALNALRRHHREHGAEFLEAVAALDTGAVERARRAFWRRPARGLCRRDLWRLAARRDVAAWLRTAELQLYQRAVELLLPDVLRPIPPQLTQAIRNFAKSLEAALAAGAGGAPLAAGRAQTAAAAALAAALRRYTSLNHLAQAARAVLNNHHQIHQMLADLNRVDFRVVREQAAWACSCGSAATAHKLEADFKATLGRGASLEQWAGWLETCVGSALAPHERRPDYTARARRLLLDWSFYSSLVIRELTLRSAASFGSFHLIRLLYDEYVSYLIERRVAAHHNAPPIAVMQRAFEQEEEDVPEEQPRAEPEDDEQDWEWDDDEEEDDEPTDIKKQKMAAE</sequence>
<dbReference type="GO" id="GO:0000981">
    <property type="term" value="F:DNA-binding transcription factor activity, RNA polymerase II-specific"/>
    <property type="evidence" value="ECO:0007669"/>
    <property type="project" value="TreeGrafter"/>
</dbReference>
<dbReference type="SUPFAM" id="SSF46785">
    <property type="entry name" value="Winged helix' DNA-binding domain"/>
    <property type="match status" value="1"/>
</dbReference>
<keyword evidence="5" id="KW-0539">Nucleus</keyword>
<evidence type="ECO:0000313" key="8">
    <source>
        <dbReference type="Proteomes" id="UP000829999"/>
    </source>
</evidence>
<dbReference type="InterPro" id="IPR036390">
    <property type="entry name" value="WH_DNA-bd_sf"/>
</dbReference>
<evidence type="ECO:0000256" key="2">
    <source>
        <dbReference type="ARBA" id="ARBA00023015"/>
    </source>
</evidence>
<dbReference type="PROSITE" id="PS51526">
    <property type="entry name" value="RFX_DBD"/>
    <property type="match status" value="1"/>
</dbReference>
<evidence type="ECO:0000256" key="4">
    <source>
        <dbReference type="ARBA" id="ARBA00023163"/>
    </source>
</evidence>
<feature type="compositionally biased region" description="Basic and acidic residues" evidence="6">
    <location>
        <begin position="757"/>
        <end position="767"/>
    </location>
</feature>
<dbReference type="Pfam" id="PF25340">
    <property type="entry name" value="BCD_RFX"/>
    <property type="match status" value="1"/>
</dbReference>
<dbReference type="PANTHER" id="PTHR12619:SF33">
    <property type="entry name" value="RFX, ISOFORM H"/>
    <property type="match status" value="1"/>
</dbReference>